<gene>
    <name evidence="2" type="ORF">EDD33_1795</name>
</gene>
<dbReference type="Proteomes" id="UP000281738">
    <property type="component" value="Unassembled WGS sequence"/>
</dbReference>
<sequence length="168" mass="18636">MTRVDSAARELLETHGVSGPPVDVYELARQLEVAVVETTMGKDVSGMLIRDHGALTVGLNKRQVDKRKRFTLAHELGHLVLHRGRPLIVDSSIRYNLRDSTSATATNREEIEANRFAAALLMPEDAVRKAVQATQATTPEELQRKLGRIFEVSTEAMGYRLMNLGITT</sequence>
<feature type="domain" description="IrrE N-terminal-like" evidence="1">
    <location>
        <begin position="30"/>
        <end position="162"/>
    </location>
</feature>
<comment type="caution">
    <text evidence="2">The sequence shown here is derived from an EMBL/GenBank/DDBJ whole genome shotgun (WGS) entry which is preliminary data.</text>
</comment>
<evidence type="ECO:0000313" key="2">
    <source>
        <dbReference type="EMBL" id="ROR90939.1"/>
    </source>
</evidence>
<dbReference type="PANTHER" id="PTHR43236">
    <property type="entry name" value="ANTITOXIN HIGA1"/>
    <property type="match status" value="1"/>
</dbReference>
<organism evidence="2 3">
    <name type="scientific">Nocardioides aurantiacus</name>
    <dbReference type="NCBI Taxonomy" id="86796"/>
    <lineage>
        <taxon>Bacteria</taxon>
        <taxon>Bacillati</taxon>
        <taxon>Actinomycetota</taxon>
        <taxon>Actinomycetes</taxon>
        <taxon>Propionibacteriales</taxon>
        <taxon>Nocardioidaceae</taxon>
        <taxon>Nocardioides</taxon>
    </lineage>
</organism>
<reference evidence="2 3" key="1">
    <citation type="submission" date="2018-11" db="EMBL/GenBank/DDBJ databases">
        <title>Sequencing the genomes of 1000 actinobacteria strains.</title>
        <authorList>
            <person name="Klenk H.-P."/>
        </authorList>
    </citation>
    <scope>NUCLEOTIDE SEQUENCE [LARGE SCALE GENOMIC DNA]</scope>
    <source>
        <strain evidence="2 3">DSM 12652</strain>
    </source>
</reference>
<dbReference type="AlphaFoldDB" id="A0A3N2CTS9"/>
<name>A0A3N2CTS9_9ACTN</name>
<accession>A0A3N2CTS9</accession>
<dbReference type="InterPro" id="IPR052345">
    <property type="entry name" value="Rad_response_metalloprotease"/>
</dbReference>
<evidence type="ECO:0000313" key="3">
    <source>
        <dbReference type="Proteomes" id="UP000281738"/>
    </source>
</evidence>
<evidence type="ECO:0000259" key="1">
    <source>
        <dbReference type="Pfam" id="PF06114"/>
    </source>
</evidence>
<keyword evidence="3" id="KW-1185">Reference proteome</keyword>
<dbReference type="RefSeq" id="WP_123390205.1">
    <property type="nucleotide sequence ID" value="NZ_RKHO01000001.1"/>
</dbReference>
<dbReference type="EMBL" id="RKHO01000001">
    <property type="protein sequence ID" value="ROR90939.1"/>
    <property type="molecule type" value="Genomic_DNA"/>
</dbReference>
<protein>
    <submittedName>
        <fullName evidence="2">Uncharacterized protein DUF955</fullName>
    </submittedName>
</protein>
<dbReference type="Gene3D" id="1.10.10.2910">
    <property type="match status" value="1"/>
</dbReference>
<dbReference type="OrthoDB" id="9794834at2"/>
<proteinExistence type="predicted"/>
<dbReference type="Pfam" id="PF06114">
    <property type="entry name" value="Peptidase_M78"/>
    <property type="match status" value="1"/>
</dbReference>
<dbReference type="PANTHER" id="PTHR43236:SF2">
    <property type="entry name" value="BLL0069 PROTEIN"/>
    <property type="match status" value="1"/>
</dbReference>
<dbReference type="InterPro" id="IPR010359">
    <property type="entry name" value="IrrE_HExxH"/>
</dbReference>